<sequence>MQDLLATVKSCMIAQKGSKQWCYYTYINYRTKFEQLEQNILQLTSVQASQQIVDQFLNEQSMANIKQIHSTICGLYSDNVNSQDKLIETFTEFLTKVQTIINNIFTTHIGYQLLQRVYHKDETVQKYVKAKFMLDSEQVQNLLKQFKIQPSYRQNKQTKNLEIELLSFESKKCVKQEYKDVNISIAADQVPLINQQLESYLCKQNIMFKSNLSAVTQTDSYNEIVGGYLNLLLKYFGHETQALKPLQKQALSTEIQIGKFSVQLKQFVECLAIQPKTIKAQESDSVVLAYLIKFYGGVFEYHQFFSLNLSQFQIDQIQKLNKIINWFIFDFQNFNITRLDQIVFPQRCLNSYTPVTQTNNAINIDWETSNIEDDQQSLTSSDSEYSRDTDNIKTELKEGGSRNDNYQTTFKPFLTQHIVQVNAMSYHVDHIYPSKYNSPPVLANFILLPADLNLLKSDNIDHTDSIILLIEATQFIFQQSFISKIQKQFKDNKIKIGRSFYVIGSLKLVFYQYYDIQEVMTTARQLYNSVKSMKGLGQKYKSDLLTAIKKYIE</sequence>
<proteinExistence type="predicted"/>
<gene>
    <name evidence="1" type="ORF">HINF_LOCUS4734</name>
</gene>
<evidence type="ECO:0000313" key="1">
    <source>
        <dbReference type="EMBL" id="CAL5978344.1"/>
    </source>
</evidence>
<reference evidence="1 2" key="1">
    <citation type="submission" date="2024-07" db="EMBL/GenBank/DDBJ databases">
        <authorList>
            <person name="Akdeniz Z."/>
        </authorList>
    </citation>
    <scope>NUCLEOTIDE SEQUENCE [LARGE SCALE GENOMIC DNA]</scope>
</reference>
<keyword evidence="2" id="KW-1185">Reference proteome</keyword>
<accession>A0ABP1GWJ4</accession>
<protein>
    <submittedName>
        <fullName evidence="1">Hypothetical_protein</fullName>
    </submittedName>
</protein>
<comment type="caution">
    <text evidence="1">The sequence shown here is derived from an EMBL/GenBank/DDBJ whole genome shotgun (WGS) entry which is preliminary data.</text>
</comment>
<organism evidence="1 2">
    <name type="scientific">Hexamita inflata</name>
    <dbReference type="NCBI Taxonomy" id="28002"/>
    <lineage>
        <taxon>Eukaryota</taxon>
        <taxon>Metamonada</taxon>
        <taxon>Diplomonadida</taxon>
        <taxon>Hexamitidae</taxon>
        <taxon>Hexamitinae</taxon>
        <taxon>Hexamita</taxon>
    </lineage>
</organism>
<dbReference type="Proteomes" id="UP001642409">
    <property type="component" value="Unassembled WGS sequence"/>
</dbReference>
<name>A0ABP1GWJ4_9EUKA</name>
<evidence type="ECO:0000313" key="2">
    <source>
        <dbReference type="Proteomes" id="UP001642409"/>
    </source>
</evidence>
<dbReference type="EMBL" id="CAXDID020000009">
    <property type="protein sequence ID" value="CAL5978344.1"/>
    <property type="molecule type" value="Genomic_DNA"/>
</dbReference>